<evidence type="ECO:0000313" key="3">
    <source>
        <dbReference type="Proteomes" id="UP001303046"/>
    </source>
</evidence>
<reference evidence="2 3" key="1">
    <citation type="submission" date="2023-08" db="EMBL/GenBank/DDBJ databases">
        <title>A Necator americanus chromosomal reference genome.</title>
        <authorList>
            <person name="Ilik V."/>
            <person name="Petrzelkova K.J."/>
            <person name="Pardy F."/>
            <person name="Fuh T."/>
            <person name="Niatou-Singa F.S."/>
            <person name="Gouil Q."/>
            <person name="Baker L."/>
            <person name="Ritchie M.E."/>
            <person name="Jex A.R."/>
            <person name="Gazzola D."/>
            <person name="Li H."/>
            <person name="Toshio Fujiwara R."/>
            <person name="Zhan B."/>
            <person name="Aroian R.V."/>
            <person name="Pafco B."/>
            <person name="Schwarz E.M."/>
        </authorList>
    </citation>
    <scope>NUCLEOTIDE SEQUENCE [LARGE SCALE GENOMIC DNA]</scope>
    <source>
        <strain evidence="2 3">Aroian</strain>
        <tissue evidence="2">Whole animal</tissue>
    </source>
</reference>
<sequence>MASGNPLLRCIDVGYGCTLTRPLTSHSYSEMVWLGGRKSPPPLNDKWTFTDGSPFDYTNWDTGEPNNYDGKENCLQLLFDQNIGREEKRWNDITCDSRMPHFVCKRSCHFYRDRR</sequence>
<gene>
    <name evidence="2" type="primary">Necator_chrV.g18395</name>
    <name evidence="2" type="ORF">RB195_013604</name>
</gene>
<keyword evidence="3" id="KW-1185">Reference proteome</keyword>
<dbReference type="Proteomes" id="UP001303046">
    <property type="component" value="Unassembled WGS sequence"/>
</dbReference>
<dbReference type="InterPro" id="IPR016186">
    <property type="entry name" value="C-type_lectin-like/link_sf"/>
</dbReference>
<feature type="domain" description="C-type lectin" evidence="1">
    <location>
        <begin position="32"/>
        <end position="100"/>
    </location>
</feature>
<evidence type="ECO:0000259" key="1">
    <source>
        <dbReference type="PROSITE" id="PS50041"/>
    </source>
</evidence>
<dbReference type="PROSITE" id="PS50041">
    <property type="entry name" value="C_TYPE_LECTIN_2"/>
    <property type="match status" value="1"/>
</dbReference>
<dbReference type="SUPFAM" id="SSF56436">
    <property type="entry name" value="C-type lectin-like"/>
    <property type="match status" value="1"/>
</dbReference>
<name>A0ABR1DWZ1_NECAM</name>
<comment type="caution">
    <text evidence="2">The sequence shown here is derived from an EMBL/GenBank/DDBJ whole genome shotgun (WGS) entry which is preliminary data.</text>
</comment>
<dbReference type="EMBL" id="JAVFWL010000005">
    <property type="protein sequence ID" value="KAK6754718.1"/>
    <property type="molecule type" value="Genomic_DNA"/>
</dbReference>
<protein>
    <recommendedName>
        <fullName evidence="1">C-type lectin domain-containing protein</fullName>
    </recommendedName>
</protein>
<dbReference type="InterPro" id="IPR016187">
    <property type="entry name" value="CTDL_fold"/>
</dbReference>
<dbReference type="PANTHER" id="PTHR22803">
    <property type="entry name" value="MANNOSE, PHOSPHOLIPASE, LECTIN RECEPTOR RELATED"/>
    <property type="match status" value="1"/>
</dbReference>
<dbReference type="Gene3D" id="3.10.100.10">
    <property type="entry name" value="Mannose-Binding Protein A, subunit A"/>
    <property type="match status" value="1"/>
</dbReference>
<proteinExistence type="predicted"/>
<evidence type="ECO:0000313" key="2">
    <source>
        <dbReference type="EMBL" id="KAK6754718.1"/>
    </source>
</evidence>
<accession>A0ABR1DWZ1</accession>
<organism evidence="2 3">
    <name type="scientific">Necator americanus</name>
    <name type="common">Human hookworm</name>
    <dbReference type="NCBI Taxonomy" id="51031"/>
    <lineage>
        <taxon>Eukaryota</taxon>
        <taxon>Metazoa</taxon>
        <taxon>Ecdysozoa</taxon>
        <taxon>Nematoda</taxon>
        <taxon>Chromadorea</taxon>
        <taxon>Rhabditida</taxon>
        <taxon>Rhabditina</taxon>
        <taxon>Rhabditomorpha</taxon>
        <taxon>Strongyloidea</taxon>
        <taxon>Ancylostomatidae</taxon>
        <taxon>Bunostominae</taxon>
        <taxon>Necator</taxon>
    </lineage>
</organism>
<dbReference type="InterPro" id="IPR001304">
    <property type="entry name" value="C-type_lectin-like"/>
</dbReference>
<dbReference type="InterPro" id="IPR050111">
    <property type="entry name" value="C-type_lectin/snaclec_domain"/>
</dbReference>
<dbReference type="Pfam" id="PF00059">
    <property type="entry name" value="Lectin_C"/>
    <property type="match status" value="1"/>
</dbReference>